<accession>A0ABS1LEY8</accession>
<feature type="region of interest" description="Disordered" evidence="1">
    <location>
        <begin position="317"/>
        <end position="336"/>
    </location>
</feature>
<dbReference type="InterPro" id="IPR013324">
    <property type="entry name" value="RNA_pol_sigma_r3/r4-like"/>
</dbReference>
<sequence length="479" mass="51466">MPNQHHGSQRPEPSGRSLTERLAGALAELSDDEYYVLRGRALARRPTSYANLAGELGVDQNEVADLERRATTCIAGASHGPDRDALADAMNQQNSTVALATLLPQHPVLTETVPRTNLPVWAFLVQTLGLDGAAKRPAPNGAAPKAVPPRATPASTPAKNGGGTGTTRTTAATRTATTRATLPALPRTSAVRPAWTAWFPWLITLGLAGDGRKTSSWDFEPQARGRLRHQVSALTTIITEQLPAAPVGVIFPAIAPSDTMTDLDVPGSHADRFRDKGISTFADLTDRTIAELRFLPHYGAKTLSALVQRMVYRSLQHPAPAGSPQPPSASRLERPLDERVDSTLGYLDERARTILIARRFADPRVRLPELAERFEISNMHAQQIDSRSASLVRSTLMSPSLQAVIDEHLPAPDGTMQIDDLVARVPGLGVTIPAAANQPAWRVLDGLGGLFEVTDGEARRASSNRKRSANPPVPGRRTA</sequence>
<protein>
    <recommendedName>
        <fullName evidence="4">RNA polymerase sigma-70 region 4 domain-containing protein</fullName>
    </recommendedName>
</protein>
<evidence type="ECO:0000256" key="1">
    <source>
        <dbReference type="SAM" id="MobiDB-lite"/>
    </source>
</evidence>
<comment type="caution">
    <text evidence="2">The sequence shown here is derived from an EMBL/GenBank/DDBJ whole genome shotgun (WGS) entry which is preliminary data.</text>
</comment>
<dbReference type="RefSeq" id="WP_201844659.1">
    <property type="nucleotide sequence ID" value="NZ_JABBYC010000001.1"/>
</dbReference>
<reference evidence="2 3" key="1">
    <citation type="journal article" date="2021" name="Arch. Microbiol.">
        <title>Myceligenerans indicum sp. nov., an actinobacterium isolated from mangrove sediment of Sundarbans, India.</title>
        <authorList>
            <person name="Asha K."/>
            <person name="Bhadury P."/>
        </authorList>
    </citation>
    <scope>NUCLEOTIDE SEQUENCE [LARGE SCALE GENOMIC DNA]</scope>
    <source>
        <strain evidence="2 3">I2</strain>
    </source>
</reference>
<evidence type="ECO:0000313" key="3">
    <source>
        <dbReference type="Proteomes" id="UP000675409"/>
    </source>
</evidence>
<feature type="region of interest" description="Disordered" evidence="1">
    <location>
        <begin position="135"/>
        <end position="173"/>
    </location>
</feature>
<keyword evidence="3" id="KW-1185">Reference proteome</keyword>
<name>A0ABS1LEY8_9MICO</name>
<dbReference type="SUPFAM" id="SSF88659">
    <property type="entry name" value="Sigma3 and sigma4 domains of RNA polymerase sigma factors"/>
    <property type="match status" value="2"/>
</dbReference>
<evidence type="ECO:0008006" key="4">
    <source>
        <dbReference type="Google" id="ProtNLM"/>
    </source>
</evidence>
<organism evidence="2 3">
    <name type="scientific">Myceligenerans indicum</name>
    <dbReference type="NCBI Taxonomy" id="2593663"/>
    <lineage>
        <taxon>Bacteria</taxon>
        <taxon>Bacillati</taxon>
        <taxon>Actinomycetota</taxon>
        <taxon>Actinomycetes</taxon>
        <taxon>Micrococcales</taxon>
        <taxon>Promicromonosporaceae</taxon>
        <taxon>Myceligenerans</taxon>
    </lineage>
</organism>
<proteinExistence type="predicted"/>
<dbReference type="EMBL" id="JABBYC010000001">
    <property type="protein sequence ID" value="MBL0884834.1"/>
    <property type="molecule type" value="Genomic_DNA"/>
</dbReference>
<gene>
    <name evidence="2" type="ORF">HGK34_00815</name>
</gene>
<dbReference type="Proteomes" id="UP000675409">
    <property type="component" value="Unassembled WGS sequence"/>
</dbReference>
<feature type="region of interest" description="Disordered" evidence="1">
    <location>
        <begin position="457"/>
        <end position="479"/>
    </location>
</feature>
<evidence type="ECO:0000313" key="2">
    <source>
        <dbReference type="EMBL" id="MBL0884834.1"/>
    </source>
</evidence>